<proteinExistence type="predicted"/>
<dbReference type="InterPro" id="IPR046097">
    <property type="entry name" value="DUF6033"/>
</dbReference>
<dbReference type="RefSeq" id="WP_055264386.1">
    <property type="nucleotide sequence ID" value="NZ_CYXV01000023.1"/>
</dbReference>
<dbReference type="Proteomes" id="UP000095495">
    <property type="component" value="Unassembled WGS sequence"/>
</dbReference>
<protein>
    <submittedName>
        <fullName evidence="1">Uncharacterized protein</fullName>
    </submittedName>
</protein>
<evidence type="ECO:0000313" key="1">
    <source>
        <dbReference type="EMBL" id="CUN20004.1"/>
    </source>
</evidence>
<organism evidence="1 2">
    <name type="scientific">Roseburia faecis</name>
    <dbReference type="NCBI Taxonomy" id="301302"/>
    <lineage>
        <taxon>Bacteria</taxon>
        <taxon>Bacillati</taxon>
        <taxon>Bacillota</taxon>
        <taxon>Clostridia</taxon>
        <taxon>Lachnospirales</taxon>
        <taxon>Lachnospiraceae</taxon>
        <taxon>Roseburia</taxon>
    </lineage>
</organism>
<dbReference type="EMBL" id="CYXV01000023">
    <property type="protein sequence ID" value="CUN20004.1"/>
    <property type="molecule type" value="Genomic_DNA"/>
</dbReference>
<evidence type="ECO:0000313" key="2">
    <source>
        <dbReference type="Proteomes" id="UP000095495"/>
    </source>
</evidence>
<reference evidence="1 2" key="1">
    <citation type="submission" date="2015-09" db="EMBL/GenBank/DDBJ databases">
        <authorList>
            <consortium name="Pathogen Informatics"/>
        </authorList>
    </citation>
    <scope>NUCLEOTIDE SEQUENCE [LARGE SCALE GENOMIC DNA]</scope>
    <source>
        <strain evidence="1 2">2789STDY5608863</strain>
    </source>
</reference>
<accession>A0A173UYW5</accession>
<name>A0A173UYW5_9FIRM</name>
<dbReference type="Pfam" id="PF19498">
    <property type="entry name" value="DUF6033"/>
    <property type="match status" value="1"/>
</dbReference>
<dbReference type="AlphaFoldDB" id="A0A173UYW5"/>
<gene>
    <name evidence="1" type="ORF">ERS852420_03406</name>
</gene>
<sequence length="192" mass="21512">MDIQALGILSSITMQENVNVVRNTGNDFREVFEKITGGELAREIGNSYNVTLNVGSIVSCQQLLDEYDMRGTNHVIISPETLSKMESDPALKKSVLSKIEEFCSSESQKEIQALSPPVKSAGMIIYPDGSTLYWLEGYPNEIGNEKDKKIVNEMSISESFQKYSDTNYQATENNLESIMQIMATEYKRKSIS</sequence>